<dbReference type="Gene3D" id="1.10.260.40">
    <property type="entry name" value="lambda repressor-like DNA-binding domains"/>
    <property type="match status" value="1"/>
</dbReference>
<keyword evidence="5" id="KW-1185">Reference proteome</keyword>
<gene>
    <name evidence="3" type="ORF">F3D66_24885</name>
    <name evidence="2" type="ORF">F3F51_04505</name>
</gene>
<organism evidence="2 4">
    <name type="scientific">Bacteroides ovatus</name>
    <dbReference type="NCBI Taxonomy" id="28116"/>
    <lineage>
        <taxon>Bacteria</taxon>
        <taxon>Pseudomonadati</taxon>
        <taxon>Bacteroidota</taxon>
        <taxon>Bacteroidia</taxon>
        <taxon>Bacteroidales</taxon>
        <taxon>Bacteroidaceae</taxon>
        <taxon>Bacteroides</taxon>
    </lineage>
</organism>
<dbReference type="PROSITE" id="PS50943">
    <property type="entry name" value="HTH_CROC1"/>
    <property type="match status" value="1"/>
</dbReference>
<feature type="domain" description="HTH cro/C1-type" evidence="1">
    <location>
        <begin position="52"/>
        <end position="105"/>
    </location>
</feature>
<evidence type="ECO:0000259" key="1">
    <source>
        <dbReference type="PROSITE" id="PS50943"/>
    </source>
</evidence>
<dbReference type="AlphaFoldDB" id="A0A413VHW2"/>
<reference evidence="4 5" key="1">
    <citation type="journal article" date="2019" name="Nat. Med.">
        <title>A library of human gut bacterial isolates paired with longitudinal multiomics data enables mechanistic microbiome research.</title>
        <authorList>
            <person name="Poyet M."/>
            <person name="Groussin M."/>
            <person name="Gibbons S.M."/>
            <person name="Avila-Pacheco J."/>
            <person name="Jiang X."/>
            <person name="Kearney S.M."/>
            <person name="Perrotta A.R."/>
            <person name="Berdy B."/>
            <person name="Zhao S."/>
            <person name="Lieberman T.D."/>
            <person name="Swanson P.K."/>
            <person name="Smith M."/>
            <person name="Roesemann S."/>
            <person name="Alexander J.E."/>
            <person name="Rich S.A."/>
            <person name="Livny J."/>
            <person name="Vlamakis H."/>
            <person name="Clish C."/>
            <person name="Bullock K."/>
            <person name="Deik A."/>
            <person name="Scott J."/>
            <person name="Pierce K.A."/>
            <person name="Xavier R.J."/>
            <person name="Alm E.J."/>
        </authorList>
    </citation>
    <scope>NUCLEOTIDE SEQUENCE [LARGE SCALE GENOMIC DNA]</scope>
    <source>
        <strain evidence="3 5">BIOML-A134</strain>
        <strain evidence="2 4">BIOML-A183</strain>
    </source>
</reference>
<dbReference type="Proteomes" id="UP000460135">
    <property type="component" value="Unassembled WGS sequence"/>
</dbReference>
<dbReference type="Pfam" id="PF01381">
    <property type="entry name" value="HTH_3"/>
    <property type="match status" value="1"/>
</dbReference>
<evidence type="ECO:0000313" key="2">
    <source>
        <dbReference type="EMBL" id="KAA3807553.1"/>
    </source>
</evidence>
<dbReference type="KEGG" id="boa:Bovatus_03334"/>
<dbReference type="EMBL" id="VWKB01000044">
    <property type="protein sequence ID" value="KAA4090542.1"/>
    <property type="molecule type" value="Genomic_DNA"/>
</dbReference>
<dbReference type="SUPFAM" id="SSF47413">
    <property type="entry name" value="lambda repressor-like DNA-binding domains"/>
    <property type="match status" value="1"/>
</dbReference>
<name>A0A413VHW2_BACOV</name>
<dbReference type="CDD" id="cd00093">
    <property type="entry name" value="HTH_XRE"/>
    <property type="match status" value="1"/>
</dbReference>
<sequence length="116" mass="13115">MEEKARFNVKYMEEMKLYTHEEMLDRVIGTKGTPAREKYETDINNFLIGEAIKRAREAKNLTQEQLGELMGVKRAQISKIESGKSISFSTIVRAFKAMGVKTASLELGSLGKVALW</sequence>
<dbReference type="InterPro" id="IPR001387">
    <property type="entry name" value="Cro/C1-type_HTH"/>
</dbReference>
<dbReference type="Proteomes" id="UP000473905">
    <property type="component" value="Unassembled WGS sequence"/>
</dbReference>
<dbReference type="InterPro" id="IPR010982">
    <property type="entry name" value="Lambda_DNA-bd_dom_sf"/>
</dbReference>
<dbReference type="GO" id="GO:0003677">
    <property type="term" value="F:DNA binding"/>
    <property type="evidence" value="ECO:0007669"/>
    <property type="project" value="InterPro"/>
</dbReference>
<protein>
    <submittedName>
        <fullName evidence="2">Helix-turn-helix transcriptional regulator</fullName>
    </submittedName>
</protein>
<evidence type="ECO:0000313" key="3">
    <source>
        <dbReference type="EMBL" id="KAA4090542.1"/>
    </source>
</evidence>
<comment type="caution">
    <text evidence="2">The sequence shown here is derived from an EMBL/GenBank/DDBJ whole genome shotgun (WGS) entry which is preliminary data.</text>
</comment>
<dbReference type="EMBL" id="VWLX01000003">
    <property type="protein sequence ID" value="KAA3807553.1"/>
    <property type="molecule type" value="Genomic_DNA"/>
</dbReference>
<proteinExistence type="predicted"/>
<dbReference type="SMART" id="SM00530">
    <property type="entry name" value="HTH_XRE"/>
    <property type="match status" value="1"/>
</dbReference>
<accession>A0A413VHW2</accession>
<evidence type="ECO:0000313" key="5">
    <source>
        <dbReference type="Proteomes" id="UP000473905"/>
    </source>
</evidence>
<evidence type="ECO:0000313" key="4">
    <source>
        <dbReference type="Proteomes" id="UP000460135"/>
    </source>
</evidence>